<dbReference type="STRING" id="572036.SAMN05661099_0767"/>
<keyword evidence="2" id="KW-1185">Reference proteome</keyword>
<dbReference type="Proteomes" id="UP000189981">
    <property type="component" value="Unassembled WGS sequence"/>
</dbReference>
<evidence type="ECO:0000313" key="2">
    <source>
        <dbReference type="Proteomes" id="UP000189981"/>
    </source>
</evidence>
<accession>A0A1T5AIY4</accession>
<protein>
    <submittedName>
        <fullName evidence="1">Uncharacterized protein</fullName>
    </submittedName>
</protein>
<evidence type="ECO:0000313" key="1">
    <source>
        <dbReference type="EMBL" id="SKB34850.1"/>
    </source>
</evidence>
<dbReference type="EMBL" id="FUYR01000001">
    <property type="protein sequence ID" value="SKB34850.1"/>
    <property type="molecule type" value="Genomic_DNA"/>
</dbReference>
<organism evidence="1 2">
    <name type="scientific">Daejeonella lutea</name>
    <dbReference type="NCBI Taxonomy" id="572036"/>
    <lineage>
        <taxon>Bacteria</taxon>
        <taxon>Pseudomonadati</taxon>
        <taxon>Bacteroidota</taxon>
        <taxon>Sphingobacteriia</taxon>
        <taxon>Sphingobacteriales</taxon>
        <taxon>Sphingobacteriaceae</taxon>
        <taxon>Daejeonella</taxon>
    </lineage>
</organism>
<sequence>MYLKSLLFLLLSPFFITNQSVITLSEMERSISIDSKEFEKMVQPKGFKLSASFKDPIREDRDISFYDKGETAKEYASIKKSSHNGRVVSIEYSSYDQKEHENLIKQALSSGYRRISDVTPTYEQGQLIVSPSSFVDFQGNKTYITVVSDQLISTKIGL</sequence>
<dbReference type="AlphaFoldDB" id="A0A1T5AIY4"/>
<reference evidence="2" key="1">
    <citation type="submission" date="2017-02" db="EMBL/GenBank/DDBJ databases">
        <authorList>
            <person name="Varghese N."/>
            <person name="Submissions S."/>
        </authorList>
    </citation>
    <scope>NUCLEOTIDE SEQUENCE [LARGE SCALE GENOMIC DNA]</scope>
    <source>
        <strain evidence="2">DSM 22385</strain>
    </source>
</reference>
<proteinExistence type="predicted"/>
<gene>
    <name evidence="1" type="ORF">SAMN05661099_0767</name>
</gene>
<name>A0A1T5AIY4_9SPHI</name>